<accession>A0A0G4G0I0</accession>
<gene>
    <name evidence="2" type="ORF">Cvel_4007</name>
</gene>
<reference evidence="2" key="1">
    <citation type="submission" date="2014-11" db="EMBL/GenBank/DDBJ databases">
        <authorList>
            <person name="Otto D Thomas"/>
            <person name="Naeem Raeece"/>
        </authorList>
    </citation>
    <scope>NUCLEOTIDE SEQUENCE</scope>
</reference>
<organism evidence="2">
    <name type="scientific">Chromera velia CCMP2878</name>
    <dbReference type="NCBI Taxonomy" id="1169474"/>
    <lineage>
        <taxon>Eukaryota</taxon>
        <taxon>Sar</taxon>
        <taxon>Alveolata</taxon>
        <taxon>Colpodellida</taxon>
        <taxon>Chromeraceae</taxon>
        <taxon>Chromera</taxon>
    </lineage>
</organism>
<dbReference type="VEuPathDB" id="CryptoDB:Cvel_4007"/>
<evidence type="ECO:0000256" key="1">
    <source>
        <dbReference type="SAM" id="MobiDB-lite"/>
    </source>
</evidence>
<evidence type="ECO:0000313" key="2">
    <source>
        <dbReference type="EMBL" id="CEM21405.1"/>
    </source>
</evidence>
<dbReference type="AlphaFoldDB" id="A0A0G4G0I0"/>
<feature type="compositionally biased region" description="Basic and acidic residues" evidence="1">
    <location>
        <begin position="80"/>
        <end position="104"/>
    </location>
</feature>
<dbReference type="EMBL" id="CDMZ01000784">
    <property type="protein sequence ID" value="CEM21405.1"/>
    <property type="molecule type" value="Genomic_DNA"/>
</dbReference>
<protein>
    <submittedName>
        <fullName evidence="2">Uncharacterized protein</fullName>
    </submittedName>
</protein>
<proteinExistence type="predicted"/>
<feature type="region of interest" description="Disordered" evidence="1">
    <location>
        <begin position="79"/>
        <end position="104"/>
    </location>
</feature>
<sequence>MGEFDHTSCTKRTMKLFEEFRIDLRDPRCGEKILYILQRGRDYQGRMIRKERLRARREHMDLPGSSQKGRASEYCNLTAKGDEHSDIGDKDELEKKKKELLQGM</sequence>
<name>A0A0G4G0I0_9ALVE</name>